<feature type="region of interest" description="Disordered" evidence="8">
    <location>
        <begin position="16"/>
        <end position="38"/>
    </location>
</feature>
<keyword evidence="6" id="KW-0862">Zinc</keyword>
<dbReference type="STRING" id="927083.DB32_002571"/>
<accession>A0A0F6YH38</accession>
<gene>
    <name evidence="10" type="ORF">DB32_002571</name>
</gene>
<keyword evidence="7" id="KW-0482">Metalloprotease</keyword>
<feature type="region of interest" description="Disordered" evidence="8">
    <location>
        <begin position="241"/>
        <end position="266"/>
    </location>
</feature>
<keyword evidence="11" id="KW-1185">Reference proteome</keyword>
<evidence type="ECO:0000256" key="5">
    <source>
        <dbReference type="ARBA" id="ARBA00022801"/>
    </source>
</evidence>
<evidence type="ECO:0000256" key="3">
    <source>
        <dbReference type="ARBA" id="ARBA00022729"/>
    </source>
</evidence>
<dbReference type="GO" id="GO:0030288">
    <property type="term" value="C:outer membrane-bounded periplasmic space"/>
    <property type="evidence" value="ECO:0007669"/>
    <property type="project" value="InterPro"/>
</dbReference>
<dbReference type="GO" id="GO:0046872">
    <property type="term" value="F:metal ion binding"/>
    <property type="evidence" value="ECO:0007669"/>
    <property type="project" value="UniProtKB-KW"/>
</dbReference>
<dbReference type="EMBL" id="CP011125">
    <property type="protein sequence ID" value="AKF05422.1"/>
    <property type="molecule type" value="Genomic_DNA"/>
</dbReference>
<dbReference type="InterPro" id="IPR009045">
    <property type="entry name" value="Zn_M74/Hedgehog-like"/>
</dbReference>
<dbReference type="Gene3D" id="3.30.1380.10">
    <property type="match status" value="1"/>
</dbReference>
<sequence>MLLAIAIALLATVARATPGDHDDPRPRRARRATPSTSVGLPFRGRLRHGVLLRESEHVRYAGEYREGGRFYGTDELVQLIERAAARVSQRLPGARLSVGELSARQGGRVSGHRSHQNGRDVDIAFYMIDRDGRPYDPWGFAAFDRHGNGMPPNEALRFDDARNWELVARLVSDPDARVQYVFVADTLRRRLLATARRRRAPASIVARAEQLLVQPSHGHPHRNHFHVRIYCPPADRPSCEDREPFHAWYPGTPPRTEHASAEDAGD</sequence>
<keyword evidence="4" id="KW-0574">Periplasm</keyword>
<keyword evidence="1" id="KW-0645">Protease</keyword>
<dbReference type="Pfam" id="PF03411">
    <property type="entry name" value="Peptidase_M74"/>
    <property type="match status" value="1"/>
</dbReference>
<keyword evidence="5" id="KW-0378">Hydrolase</keyword>
<dbReference type="Proteomes" id="UP000034883">
    <property type="component" value="Chromosome"/>
</dbReference>
<evidence type="ECO:0000256" key="2">
    <source>
        <dbReference type="ARBA" id="ARBA00022723"/>
    </source>
</evidence>
<evidence type="ECO:0000256" key="9">
    <source>
        <dbReference type="SAM" id="SignalP"/>
    </source>
</evidence>
<evidence type="ECO:0000313" key="10">
    <source>
        <dbReference type="EMBL" id="AKF05422.1"/>
    </source>
</evidence>
<keyword evidence="2" id="KW-0479">Metal-binding</keyword>
<evidence type="ECO:0000256" key="7">
    <source>
        <dbReference type="ARBA" id="ARBA00023049"/>
    </source>
</evidence>
<organism evidence="10 11">
    <name type="scientific">Sandaracinus amylolyticus</name>
    <dbReference type="NCBI Taxonomy" id="927083"/>
    <lineage>
        <taxon>Bacteria</taxon>
        <taxon>Pseudomonadati</taxon>
        <taxon>Myxococcota</taxon>
        <taxon>Polyangia</taxon>
        <taxon>Polyangiales</taxon>
        <taxon>Sandaracinaceae</taxon>
        <taxon>Sandaracinus</taxon>
    </lineage>
</organism>
<dbReference type="GO" id="GO:0004252">
    <property type="term" value="F:serine-type endopeptidase activity"/>
    <property type="evidence" value="ECO:0007669"/>
    <property type="project" value="InterPro"/>
</dbReference>
<evidence type="ECO:0000256" key="6">
    <source>
        <dbReference type="ARBA" id="ARBA00022833"/>
    </source>
</evidence>
<dbReference type="GO" id="GO:0006508">
    <property type="term" value="P:proteolysis"/>
    <property type="evidence" value="ECO:0007669"/>
    <property type="project" value="UniProtKB-KW"/>
</dbReference>
<evidence type="ECO:0000256" key="8">
    <source>
        <dbReference type="SAM" id="MobiDB-lite"/>
    </source>
</evidence>
<evidence type="ECO:0000256" key="1">
    <source>
        <dbReference type="ARBA" id="ARBA00022670"/>
    </source>
</evidence>
<protein>
    <submittedName>
        <fullName evidence="10">Murein endopeptidase</fullName>
    </submittedName>
</protein>
<dbReference type="AlphaFoldDB" id="A0A0F6YH38"/>
<feature type="compositionally biased region" description="Basic and acidic residues" evidence="8">
    <location>
        <begin position="255"/>
        <end position="266"/>
    </location>
</feature>
<dbReference type="SUPFAM" id="SSF55166">
    <property type="entry name" value="Hedgehog/DD-peptidase"/>
    <property type="match status" value="1"/>
</dbReference>
<name>A0A0F6YH38_9BACT</name>
<dbReference type="GO" id="GO:0008237">
    <property type="term" value="F:metallopeptidase activity"/>
    <property type="evidence" value="ECO:0007669"/>
    <property type="project" value="UniProtKB-KW"/>
</dbReference>
<feature type="chain" id="PRO_5002512649" evidence="9">
    <location>
        <begin position="17"/>
        <end position="266"/>
    </location>
</feature>
<keyword evidence="3 9" id="KW-0732">Signal</keyword>
<evidence type="ECO:0000256" key="4">
    <source>
        <dbReference type="ARBA" id="ARBA00022764"/>
    </source>
</evidence>
<dbReference type="InterPro" id="IPR005073">
    <property type="entry name" value="Peptidase_M74"/>
</dbReference>
<evidence type="ECO:0000313" key="11">
    <source>
        <dbReference type="Proteomes" id="UP000034883"/>
    </source>
</evidence>
<reference evidence="10 11" key="1">
    <citation type="submission" date="2015-03" db="EMBL/GenBank/DDBJ databases">
        <title>Genome assembly of Sandaracinus amylolyticus DSM 53668.</title>
        <authorList>
            <person name="Sharma G."/>
            <person name="Subramanian S."/>
        </authorList>
    </citation>
    <scope>NUCLEOTIDE SEQUENCE [LARGE SCALE GENOMIC DNA]</scope>
    <source>
        <strain evidence="10 11">DSM 53668</strain>
    </source>
</reference>
<dbReference type="KEGG" id="samy:DB32_002571"/>
<feature type="signal peptide" evidence="9">
    <location>
        <begin position="1"/>
        <end position="16"/>
    </location>
</feature>
<proteinExistence type="predicted"/>